<evidence type="ECO:0000313" key="3">
    <source>
        <dbReference type="Proteomes" id="UP001499933"/>
    </source>
</evidence>
<accession>A0ABP5BYE9</accession>
<proteinExistence type="predicted"/>
<keyword evidence="3" id="KW-1185">Reference proteome</keyword>
<feature type="region of interest" description="Disordered" evidence="1">
    <location>
        <begin position="172"/>
        <end position="198"/>
    </location>
</feature>
<gene>
    <name evidence="2" type="ORF">GCM10009776_15890</name>
</gene>
<organism evidence="2 3">
    <name type="scientific">Microbacterium deminutum</name>
    <dbReference type="NCBI Taxonomy" id="344164"/>
    <lineage>
        <taxon>Bacteria</taxon>
        <taxon>Bacillati</taxon>
        <taxon>Actinomycetota</taxon>
        <taxon>Actinomycetes</taxon>
        <taxon>Micrococcales</taxon>
        <taxon>Microbacteriaceae</taxon>
        <taxon>Microbacterium</taxon>
    </lineage>
</organism>
<dbReference type="EMBL" id="BAAAOG010000002">
    <property type="protein sequence ID" value="GAA1954747.1"/>
    <property type="molecule type" value="Genomic_DNA"/>
</dbReference>
<protein>
    <recommendedName>
        <fullName evidence="4">Baseplate protein J-like domain-containing protein</fullName>
    </recommendedName>
</protein>
<sequence length="821" mass="84515">MGCACGCGCGGECGVAPTRFPISNPAGADSIAYRSGTFPTFRRALLHQLEGERELANWRPSARDDLGLQLVDAWAYIADILTFYNERYANEHYLRTAALPERVAALVGLLGYRPRPAIAATGRLAVIAAGPGPLVVPKGVAIASKASPGILSQTFEVDEAVRFERPTSVPAPSASLTAVPPLAGPPASAPPGTAEVPPQPRLVARGGVLLKGAQTLRTGERLLLVTRTWASADSPAVVVKVTGTAAEADAHGRKNTRVLLEGTADLPSNAAAGDYRLLRGSRVGHLTTLPAGAAAVTSGGLVLDAPARHLAAGDPLLVEVPGAGVGKSPGIGFDIVRLTDYAEVLWYANALAATPTVPPTGDTPGIPLQVAQLSVQPHSGVSLTARYGSSVAKVAVHSGWQEVGTLLDTPVAVLATAAASVTLASPPAAAPGVAAKALVEDATGVGAEVSAVPVAGTSTVSLAGPTSGLQAPLRLLWDVIEVSRGATVRDEELGRGDAAARSQDFALAKSPVTFRADFPGRSGDGYSSTIELVVEGQRWTEVRTLYGRGAAETVFSTWNDAEGHTHVRFGDGITGRRLPSGAVVTATYRVGAGAAVPPPGALTQLLSTVPNLRGVRNPVAPGGGSDAQPASELKTLAPRSVLTFGRAISGDDYAAVAAAAPGVSRATTVWGFDSVEQRPAVRVYVGDDAAAVDSARSALRAQADPNRPLIVLPAVKVPAALRVVLTVDPRFVIAPVVDAAREAVLRELFSPGALALGEMLYRSEIERVLTDVPGVLASRQLRFYWIRAGLHISAGPRFHPGDGGFFAVLPQLVLLTGEAAP</sequence>
<reference evidence="3" key="1">
    <citation type="journal article" date="2019" name="Int. J. Syst. Evol. Microbiol.">
        <title>The Global Catalogue of Microorganisms (GCM) 10K type strain sequencing project: providing services to taxonomists for standard genome sequencing and annotation.</title>
        <authorList>
            <consortium name="The Broad Institute Genomics Platform"/>
            <consortium name="The Broad Institute Genome Sequencing Center for Infectious Disease"/>
            <person name="Wu L."/>
            <person name="Ma J."/>
        </authorList>
    </citation>
    <scope>NUCLEOTIDE SEQUENCE [LARGE SCALE GENOMIC DNA]</scope>
    <source>
        <strain evidence="3">JCM 14901</strain>
    </source>
</reference>
<evidence type="ECO:0000313" key="2">
    <source>
        <dbReference type="EMBL" id="GAA1954747.1"/>
    </source>
</evidence>
<evidence type="ECO:0008006" key="4">
    <source>
        <dbReference type="Google" id="ProtNLM"/>
    </source>
</evidence>
<comment type="caution">
    <text evidence="2">The sequence shown here is derived from an EMBL/GenBank/DDBJ whole genome shotgun (WGS) entry which is preliminary data.</text>
</comment>
<dbReference type="Proteomes" id="UP001499933">
    <property type="component" value="Unassembled WGS sequence"/>
</dbReference>
<evidence type="ECO:0000256" key="1">
    <source>
        <dbReference type="SAM" id="MobiDB-lite"/>
    </source>
</evidence>
<name>A0ABP5BYE9_9MICO</name>